<dbReference type="InterPro" id="IPR006379">
    <property type="entry name" value="HAD-SF_hydro_IIB"/>
</dbReference>
<dbReference type="SUPFAM" id="SSF53756">
    <property type="entry name" value="UDP-Glycosyltransferase/glycogen phosphorylase"/>
    <property type="match status" value="1"/>
</dbReference>
<dbReference type="GO" id="GO:0004805">
    <property type="term" value="F:trehalose-phosphatase activity"/>
    <property type="evidence" value="ECO:0007669"/>
    <property type="project" value="TreeGrafter"/>
</dbReference>
<evidence type="ECO:0000256" key="1">
    <source>
        <dbReference type="ARBA" id="ARBA00006330"/>
    </source>
</evidence>
<dbReference type="Gene3D" id="3.40.50.1000">
    <property type="entry name" value="HAD superfamily/HAD-like"/>
    <property type="match status" value="1"/>
</dbReference>
<dbReference type="Gene3D" id="3.40.50.2000">
    <property type="entry name" value="Glycogen Phosphorylase B"/>
    <property type="match status" value="2"/>
</dbReference>
<dbReference type="EMBL" id="JASCXW010000064">
    <property type="protein sequence ID" value="MDI6453783.1"/>
    <property type="molecule type" value="Genomic_DNA"/>
</dbReference>
<name>A0AAW6UCB2_9MOLU</name>
<dbReference type="NCBIfam" id="TIGR01484">
    <property type="entry name" value="HAD-SF-IIB"/>
    <property type="match status" value="1"/>
</dbReference>
<dbReference type="GO" id="GO:0005992">
    <property type="term" value="P:trehalose biosynthetic process"/>
    <property type="evidence" value="ECO:0007669"/>
    <property type="project" value="InterPro"/>
</dbReference>
<reference evidence="3" key="1">
    <citation type="submission" date="2023-05" db="EMBL/GenBank/DDBJ databases">
        <title>Mariniplasma microaerophilum sp. nov., a novel anaerobic mollicute isolated from terrestrial mud volcano, Taman Peninsula, Russia.</title>
        <authorList>
            <person name="Khomyakova M.A."/>
            <person name="Merkel A.Y."/>
            <person name="Slobodkin A.I."/>
        </authorList>
    </citation>
    <scope>NUCLEOTIDE SEQUENCE</scope>
    <source>
        <strain evidence="3">M4Ah</strain>
    </source>
</reference>
<comment type="similarity">
    <text evidence="1">In the C-terminal section; belongs to the trehalose phosphatase family.</text>
</comment>
<dbReference type="InterPro" id="IPR023214">
    <property type="entry name" value="HAD_sf"/>
</dbReference>
<dbReference type="PANTHER" id="PTHR10788:SF106">
    <property type="entry name" value="BCDNA.GH08860"/>
    <property type="match status" value="1"/>
</dbReference>
<dbReference type="InterPro" id="IPR001830">
    <property type="entry name" value="Glyco_trans_20"/>
</dbReference>
<dbReference type="Pfam" id="PF02358">
    <property type="entry name" value="Trehalose_PPase"/>
    <property type="match status" value="1"/>
</dbReference>
<evidence type="ECO:0000256" key="2">
    <source>
        <dbReference type="ARBA" id="ARBA00008799"/>
    </source>
</evidence>
<dbReference type="CDD" id="cd01627">
    <property type="entry name" value="HAD_TPP"/>
    <property type="match status" value="1"/>
</dbReference>
<dbReference type="NCBIfam" id="NF011071">
    <property type="entry name" value="PRK14501.1"/>
    <property type="match status" value="1"/>
</dbReference>
<accession>A0AAW6UCB2</accession>
<dbReference type="GO" id="GO:0005829">
    <property type="term" value="C:cytosol"/>
    <property type="evidence" value="ECO:0007669"/>
    <property type="project" value="TreeGrafter"/>
</dbReference>
<dbReference type="PANTHER" id="PTHR10788">
    <property type="entry name" value="TREHALOSE-6-PHOSPHATE SYNTHASE"/>
    <property type="match status" value="1"/>
</dbReference>
<dbReference type="SUPFAM" id="SSF56784">
    <property type="entry name" value="HAD-like"/>
    <property type="match status" value="1"/>
</dbReference>
<dbReference type="Pfam" id="PF00982">
    <property type="entry name" value="Glyco_transf_20"/>
    <property type="match status" value="1"/>
</dbReference>
<proteinExistence type="inferred from homology"/>
<dbReference type="NCBIfam" id="TIGR00685">
    <property type="entry name" value="T6PP"/>
    <property type="match status" value="1"/>
</dbReference>
<dbReference type="RefSeq" id="WP_282840235.1">
    <property type="nucleotide sequence ID" value="NZ_JASCXW010000064.1"/>
</dbReference>
<sequence>MSKTIFVSNRLPVTVQKKGDELIVSKSIGGLATGLKSFHEQANNLWIGWPGLSSDKASLDEQKEIKNQLTKNYNCHPVFLSQKDIDLYYEGFSNRTIWPLFHYFAEKTEHDIKTWQSYQKVNQFFYKNIKPYLEDDTVIWIHDYQLMLLPQLIRNEFPKVKIGFFLHIPFPSYELFRLLIWKTEILEGLLGADLIGFHTYDYVRHFMSSIRRILNLTHQFYRIQYNHRTISVDAFPMGIDYEFFANQKSSKAKKPKEKIILSVDRLDYTKGIVERLKAFQTFLKRYPKYRTKVKLHLIVAPSRANLETYDTLHRQIEKLVSEINGKYGTFDWMPIWYLYQSFDQEDLISYYKQADILLVTPLRDGMNLIAKEYIASSSDYKGMLIISETAGAASELSEAIIVNPNDAENIALGIKEALEMDQEDMISRNKIMHERLKRYNVEFWAKEFLSRLNAVEHQVISKDDDEYLDINDLKQHYQKANKRLILLDYDGTLVSFTKTPSQAYPSRKLKNLLTDLANHEKNDLVVISGRDHETLERWLGDLPVNLVGDHGLWHRAKGDAWKKTLTIDNSWKPAVFNVLERFVDRMPGSFIEEKSYSIALHYRGSEPDMMSMKINEIKDALFSLKGSTLLEIQQGNKVIEIKDQRVNKGIASQLYSSQKAYDFILVAGDDTTDEDMFKEQKDAFSVKIGFGVTLAKKRIETVKAFRTILEALNQIK</sequence>
<comment type="caution">
    <text evidence="3">The sequence shown here is derived from an EMBL/GenBank/DDBJ whole genome shotgun (WGS) entry which is preliminary data.</text>
</comment>
<evidence type="ECO:0000313" key="4">
    <source>
        <dbReference type="Proteomes" id="UP001431532"/>
    </source>
</evidence>
<evidence type="ECO:0000313" key="3">
    <source>
        <dbReference type="EMBL" id="MDI6453783.1"/>
    </source>
</evidence>
<keyword evidence="4" id="KW-1185">Reference proteome</keyword>
<dbReference type="CDD" id="cd03788">
    <property type="entry name" value="GT20_TPS"/>
    <property type="match status" value="1"/>
</dbReference>
<organism evidence="3 4">
    <name type="scientific">Peloplasma aerotolerans</name>
    <dbReference type="NCBI Taxonomy" id="3044389"/>
    <lineage>
        <taxon>Bacteria</taxon>
        <taxon>Bacillati</taxon>
        <taxon>Mycoplasmatota</taxon>
        <taxon>Mollicutes</taxon>
        <taxon>Acholeplasmatales</taxon>
        <taxon>Acholeplasmataceae</taxon>
        <taxon>Peloplasma</taxon>
    </lineage>
</organism>
<dbReference type="GO" id="GO:0003825">
    <property type="term" value="F:alpha,alpha-trehalose-phosphate synthase (UDP-forming) activity"/>
    <property type="evidence" value="ECO:0007669"/>
    <property type="project" value="TreeGrafter"/>
</dbReference>
<dbReference type="InterPro" id="IPR036412">
    <property type="entry name" value="HAD-like_sf"/>
</dbReference>
<dbReference type="Proteomes" id="UP001431532">
    <property type="component" value="Unassembled WGS sequence"/>
</dbReference>
<protein>
    <submittedName>
        <fullName evidence="3">Bifunctional alpha,alpha-trehalose-phosphate synthase (UDP-forming)/trehalose-phosphatase</fullName>
    </submittedName>
</protein>
<dbReference type="Gene3D" id="3.30.70.1020">
    <property type="entry name" value="Trehalose-6-phosphate phosphatase related protein, domain 2"/>
    <property type="match status" value="1"/>
</dbReference>
<comment type="similarity">
    <text evidence="2">Belongs to the glycosyltransferase 20 family.</text>
</comment>
<gene>
    <name evidence="3" type="ORF">QJ521_09470</name>
</gene>
<dbReference type="AlphaFoldDB" id="A0AAW6UCB2"/>
<dbReference type="InterPro" id="IPR003337">
    <property type="entry name" value="Trehalose_PPase"/>
</dbReference>